<protein>
    <recommendedName>
        <fullName evidence="1">MULE transposase domain-containing protein</fullName>
    </recommendedName>
</protein>
<dbReference type="InterPro" id="IPR018289">
    <property type="entry name" value="MULE_transposase_dom"/>
</dbReference>
<dbReference type="AlphaFoldDB" id="A0A445BD91"/>
<accession>A0A445BD91</accession>
<dbReference type="Pfam" id="PF10551">
    <property type="entry name" value="MULE"/>
    <property type="match status" value="1"/>
</dbReference>
<keyword evidence="3" id="KW-1185">Reference proteome</keyword>
<proteinExistence type="predicted"/>
<dbReference type="STRING" id="3818.A0A445BD91"/>
<dbReference type="Proteomes" id="UP000289738">
    <property type="component" value="Chromosome A09"/>
</dbReference>
<sequence length="209" mass="24013">MIKTDSSVSIPVLQSAVHQSYHSKLSYRNVWMVKQKVIAKIYGNWEESYNRIPALLQALQECLPDTIHAFPPCIEAFKRCKPFVYVDGTYLYKKYKGVLLITVAQDGNNNILPIDFSLVEFETTETWTFFLSNLRQHVTPKPRILIISDRSRAICTAINAPHSGWHPPSEYHVYCIRNMASNFNLWFKLAEGKGYLVNVAYSPSKECCD</sequence>
<organism evidence="2 3">
    <name type="scientific">Arachis hypogaea</name>
    <name type="common">Peanut</name>
    <dbReference type="NCBI Taxonomy" id="3818"/>
    <lineage>
        <taxon>Eukaryota</taxon>
        <taxon>Viridiplantae</taxon>
        <taxon>Streptophyta</taxon>
        <taxon>Embryophyta</taxon>
        <taxon>Tracheophyta</taxon>
        <taxon>Spermatophyta</taxon>
        <taxon>Magnoliopsida</taxon>
        <taxon>eudicotyledons</taxon>
        <taxon>Gunneridae</taxon>
        <taxon>Pentapetalae</taxon>
        <taxon>rosids</taxon>
        <taxon>fabids</taxon>
        <taxon>Fabales</taxon>
        <taxon>Fabaceae</taxon>
        <taxon>Papilionoideae</taxon>
        <taxon>50 kb inversion clade</taxon>
        <taxon>dalbergioids sensu lato</taxon>
        <taxon>Dalbergieae</taxon>
        <taxon>Pterocarpus clade</taxon>
        <taxon>Arachis</taxon>
    </lineage>
</organism>
<dbReference type="PANTHER" id="PTHR31973:SF195">
    <property type="entry name" value="MUDR FAMILY TRANSPOSASE"/>
    <property type="match status" value="1"/>
</dbReference>
<name>A0A445BD91_ARAHY</name>
<feature type="domain" description="MULE transposase" evidence="1">
    <location>
        <begin position="84"/>
        <end position="182"/>
    </location>
</feature>
<dbReference type="PANTHER" id="PTHR31973">
    <property type="entry name" value="POLYPROTEIN, PUTATIVE-RELATED"/>
    <property type="match status" value="1"/>
</dbReference>
<dbReference type="EMBL" id="SDMP01000009">
    <property type="protein sequence ID" value="RYR36644.1"/>
    <property type="molecule type" value="Genomic_DNA"/>
</dbReference>
<evidence type="ECO:0000313" key="2">
    <source>
        <dbReference type="EMBL" id="RYR36644.1"/>
    </source>
</evidence>
<comment type="caution">
    <text evidence="2">The sequence shown here is derived from an EMBL/GenBank/DDBJ whole genome shotgun (WGS) entry which is preliminary data.</text>
</comment>
<gene>
    <name evidence="2" type="ORF">Ahy_A09g041605</name>
</gene>
<reference evidence="2 3" key="1">
    <citation type="submission" date="2019-01" db="EMBL/GenBank/DDBJ databases">
        <title>Sequencing of cultivated peanut Arachis hypogaea provides insights into genome evolution and oil improvement.</title>
        <authorList>
            <person name="Chen X."/>
        </authorList>
    </citation>
    <scope>NUCLEOTIDE SEQUENCE [LARGE SCALE GENOMIC DNA]</scope>
    <source>
        <strain evidence="3">cv. Fuhuasheng</strain>
        <tissue evidence="2">Leaves</tissue>
    </source>
</reference>
<evidence type="ECO:0000313" key="3">
    <source>
        <dbReference type="Proteomes" id="UP000289738"/>
    </source>
</evidence>
<evidence type="ECO:0000259" key="1">
    <source>
        <dbReference type="Pfam" id="PF10551"/>
    </source>
</evidence>